<dbReference type="KEGG" id="bfz:BAU07_24470"/>
<feature type="signal peptide" evidence="1">
    <location>
        <begin position="1"/>
        <end position="21"/>
    </location>
</feature>
<dbReference type="STRING" id="463014.BAU07_24470"/>
<dbReference type="PANTHER" id="PTHR36302:SF1">
    <property type="entry name" value="COPPER CHAPERONE PCU(A)C"/>
    <property type="match status" value="1"/>
</dbReference>
<dbReference type="AlphaFoldDB" id="A0A193GKR2"/>
<dbReference type="Pfam" id="PF04314">
    <property type="entry name" value="PCuAC"/>
    <property type="match status" value="1"/>
</dbReference>
<dbReference type="Proteomes" id="UP000091926">
    <property type="component" value="Chromosome"/>
</dbReference>
<dbReference type="InterPro" id="IPR036182">
    <property type="entry name" value="PCuAC_sf"/>
</dbReference>
<dbReference type="SUPFAM" id="SSF110087">
    <property type="entry name" value="DR1885-like metal-binding protein"/>
    <property type="match status" value="1"/>
</dbReference>
<dbReference type="InterPro" id="IPR007410">
    <property type="entry name" value="LpqE-like"/>
</dbReference>
<sequence length="160" mass="17308">MTFPRLAIAALVLAVHGSAWADDYKKGDIEIEDLWVRATAPGQPNGGGYMEIENHGKAADELLAVKSDVAQTVEIHETRDANGMSTMRKVDAPLTIPPGGEVKFAPGGYHVMFVKLKQAFKEGTEIPATLTFRQAGDVPVVFKVKPLTYKPHGMSGHMAH</sequence>
<accession>A0A193GKR2</accession>
<protein>
    <recommendedName>
        <fullName evidence="4">Copper chaperone PCu(A)C</fullName>
    </recommendedName>
</protein>
<keyword evidence="3" id="KW-1185">Reference proteome</keyword>
<dbReference type="Gene3D" id="2.60.40.1890">
    <property type="entry name" value="PCu(A)C copper chaperone"/>
    <property type="match status" value="1"/>
</dbReference>
<evidence type="ECO:0000313" key="3">
    <source>
        <dbReference type="Proteomes" id="UP000091926"/>
    </source>
</evidence>
<gene>
    <name evidence="2" type="ORF">BAU07_24470</name>
</gene>
<reference evidence="2 3" key="1">
    <citation type="submission" date="2016-06" db="EMBL/GenBank/DDBJ databases">
        <title>Complete genome sequences of Bordetella bronchialis and Bordetella flabilis.</title>
        <authorList>
            <person name="LiPuma J.J."/>
            <person name="Spilker T."/>
        </authorList>
    </citation>
    <scope>NUCLEOTIDE SEQUENCE [LARGE SCALE GENOMIC DNA]</scope>
    <source>
        <strain evidence="2 3">AU10664</strain>
    </source>
</reference>
<keyword evidence="1" id="KW-0732">Signal</keyword>
<name>A0A193GKR2_9BORD</name>
<evidence type="ECO:0000313" key="2">
    <source>
        <dbReference type="EMBL" id="ANN79849.1"/>
    </source>
</evidence>
<dbReference type="OrthoDB" id="9796962at2"/>
<organism evidence="2 3">
    <name type="scientific">Bordetella flabilis</name>
    <dbReference type="NCBI Taxonomy" id="463014"/>
    <lineage>
        <taxon>Bacteria</taxon>
        <taxon>Pseudomonadati</taxon>
        <taxon>Pseudomonadota</taxon>
        <taxon>Betaproteobacteria</taxon>
        <taxon>Burkholderiales</taxon>
        <taxon>Alcaligenaceae</taxon>
        <taxon>Bordetella</taxon>
    </lineage>
</organism>
<dbReference type="EMBL" id="CP016172">
    <property type="protein sequence ID" value="ANN79849.1"/>
    <property type="molecule type" value="Genomic_DNA"/>
</dbReference>
<feature type="chain" id="PRO_5008259077" description="Copper chaperone PCu(A)C" evidence="1">
    <location>
        <begin position="22"/>
        <end position="160"/>
    </location>
</feature>
<evidence type="ECO:0008006" key="4">
    <source>
        <dbReference type="Google" id="ProtNLM"/>
    </source>
</evidence>
<dbReference type="PANTHER" id="PTHR36302">
    <property type="entry name" value="BLR7088 PROTEIN"/>
    <property type="match status" value="1"/>
</dbReference>
<proteinExistence type="predicted"/>
<dbReference type="InterPro" id="IPR058248">
    <property type="entry name" value="Lxx211020-like"/>
</dbReference>
<evidence type="ECO:0000256" key="1">
    <source>
        <dbReference type="SAM" id="SignalP"/>
    </source>
</evidence>
<dbReference type="RefSeq" id="WP_066663644.1">
    <property type="nucleotide sequence ID" value="NZ_CBCSCL010000003.1"/>
</dbReference>